<dbReference type="AlphaFoldDB" id="A0A0R3TXT0"/>
<gene>
    <name evidence="1" type="ORF">HNAJ_LOCUS12653</name>
</gene>
<dbReference type="EMBL" id="UZAE01014530">
    <property type="protein sequence ID" value="VDO13708.1"/>
    <property type="molecule type" value="Genomic_DNA"/>
</dbReference>
<dbReference type="WBParaSite" id="HNAJ_0001267501-mRNA-1">
    <property type="protein sequence ID" value="HNAJ_0001267501-mRNA-1"/>
    <property type="gene ID" value="HNAJ_0001267501"/>
</dbReference>
<reference evidence="3" key="1">
    <citation type="submission" date="2017-02" db="UniProtKB">
        <authorList>
            <consortium name="WormBaseParasite"/>
        </authorList>
    </citation>
    <scope>IDENTIFICATION</scope>
</reference>
<proteinExistence type="predicted"/>
<sequence length="153" mass="16962">MWVECILPICEGVLPSNRVRYVVLTQQRLRFLASRVSEKATVHCFSFVRALISLHLEVWNSLLIKAFIVWKDIGRSMHCKIVVPFLASVSTTSMSANGELIVVLPVTRSIASMGVDFIPSVISRNAWCCALYSGLRVTSVAVMSGSQQYNIIG</sequence>
<evidence type="ECO:0000313" key="3">
    <source>
        <dbReference type="WBParaSite" id="HNAJ_0001267501-mRNA-1"/>
    </source>
</evidence>
<accession>A0A0R3TXT0</accession>
<organism evidence="3">
    <name type="scientific">Rodentolepis nana</name>
    <name type="common">Dwarf tapeworm</name>
    <name type="synonym">Hymenolepis nana</name>
    <dbReference type="NCBI Taxonomy" id="102285"/>
    <lineage>
        <taxon>Eukaryota</taxon>
        <taxon>Metazoa</taxon>
        <taxon>Spiralia</taxon>
        <taxon>Lophotrochozoa</taxon>
        <taxon>Platyhelminthes</taxon>
        <taxon>Cestoda</taxon>
        <taxon>Eucestoda</taxon>
        <taxon>Cyclophyllidea</taxon>
        <taxon>Hymenolepididae</taxon>
        <taxon>Rodentolepis</taxon>
    </lineage>
</organism>
<name>A0A0R3TXT0_RODNA</name>
<evidence type="ECO:0000313" key="2">
    <source>
        <dbReference type="Proteomes" id="UP000278807"/>
    </source>
</evidence>
<reference evidence="1 2" key="2">
    <citation type="submission" date="2018-11" db="EMBL/GenBank/DDBJ databases">
        <authorList>
            <consortium name="Pathogen Informatics"/>
        </authorList>
    </citation>
    <scope>NUCLEOTIDE SEQUENCE [LARGE SCALE GENOMIC DNA]</scope>
</reference>
<dbReference type="Proteomes" id="UP000278807">
    <property type="component" value="Unassembled WGS sequence"/>
</dbReference>
<keyword evidence="2" id="KW-1185">Reference proteome</keyword>
<dbReference type="OrthoDB" id="382863at2759"/>
<evidence type="ECO:0000313" key="1">
    <source>
        <dbReference type="EMBL" id="VDO13708.1"/>
    </source>
</evidence>
<protein>
    <submittedName>
        <fullName evidence="3">Secreted protein</fullName>
    </submittedName>
</protein>